<evidence type="ECO:0000256" key="6">
    <source>
        <dbReference type="SAM" id="MobiDB-lite"/>
    </source>
</evidence>
<dbReference type="Pfam" id="PF04082">
    <property type="entry name" value="Fungal_trans"/>
    <property type="match status" value="1"/>
</dbReference>
<feature type="region of interest" description="Disordered" evidence="6">
    <location>
        <begin position="1"/>
        <end position="23"/>
    </location>
</feature>
<evidence type="ECO:0000256" key="5">
    <source>
        <dbReference type="ARBA" id="ARBA00023242"/>
    </source>
</evidence>
<dbReference type="VEuPathDB" id="FungiDB:jhhlp_004848"/>
<evidence type="ECO:0000259" key="7">
    <source>
        <dbReference type="Pfam" id="PF04082"/>
    </source>
</evidence>
<gene>
    <name evidence="8" type="ORF">jhhlp_004848</name>
</gene>
<sequence>MFHSTDGQVTTPGAIDSELQGQPPGLAEHDFSSFLRGVVTAVNGHPSDFGPINEHDFDPTQALHGLLDFTVEGDFGFEDVAMGLSNLPTSPSHYFAAVQPLSSALDASAVKSTSQHRHIALGIEAYKQSSLGVWEPSTHDQGGSGIESLSALGPSPPESFNVPPFEPDPSLADKKVPVTARDEILSMVLSSCRPDKKRLVTKAFPAPALLDTLIQAFFAYHRYEADSFIHEASFSVSQQRPELLASVISAGATMTDSKLLHTVGFAMEETLRCSLRQVCEEENAATRKLWVLQAITCQIEVGIWSGMKRKIELSESHRQHPYTMLRRAGRFNAPSHCPPPPLPEDTGSVLHQKWLAWVEHESFTRIAYRAFITDTQASIALSTNPLISFAEMKTPMPASRRLWLARSAEEWKTVYLTLSQGPSAVSLVEYMNKQVEPNDWYDEHFCQLIILCGIWGMFWHYHQLRVALSQCRDTNAGLSLQHQQISQALNHFRINCPDEEELPSRGETMLLLELLYMHLHMPFQEVELFAGKGTQDDARRALPVLRGWLDNEESRRAIWHAGQVLRAAAKFTPMHLRGFFAIGVYQAALTIWVYSIAPEIKGAEPCTFPTAHGPSPPISVCLNGPDMPAVQRFISRGKPDLCVIQPSGTHAELMPPIPLSDQESVVNMVQETLNNNFHGCDALPPLVENLNLLLHNLGRAATSIKT</sequence>
<feature type="compositionally biased region" description="Polar residues" evidence="6">
    <location>
        <begin position="1"/>
        <end position="11"/>
    </location>
</feature>
<protein>
    <recommendedName>
        <fullName evidence="7">Xylanolytic transcriptional activator regulatory domain-containing protein</fullName>
    </recommendedName>
</protein>
<dbReference type="STRING" id="41688.A0A2N3N7Q8"/>
<keyword evidence="2" id="KW-0862">Zinc</keyword>
<accession>A0A2N3N7Q8</accession>
<comment type="caution">
    <text evidence="8">The sequence shown here is derived from an EMBL/GenBank/DDBJ whole genome shotgun (WGS) entry which is preliminary data.</text>
</comment>
<proteinExistence type="predicted"/>
<dbReference type="EMBL" id="NLAX01000095">
    <property type="protein sequence ID" value="PKS08465.1"/>
    <property type="molecule type" value="Genomic_DNA"/>
</dbReference>
<dbReference type="InterPro" id="IPR007219">
    <property type="entry name" value="XnlR_reg_dom"/>
</dbReference>
<dbReference type="GO" id="GO:0008270">
    <property type="term" value="F:zinc ion binding"/>
    <property type="evidence" value="ECO:0007669"/>
    <property type="project" value="InterPro"/>
</dbReference>
<dbReference type="PANTHER" id="PTHR47660">
    <property type="entry name" value="TRANSCRIPTION FACTOR WITH C2H2 AND ZN(2)-CYS(6) DNA BINDING DOMAIN (EUROFUNG)-RELATED-RELATED"/>
    <property type="match status" value="1"/>
</dbReference>
<dbReference type="PANTHER" id="PTHR47660:SF2">
    <property type="entry name" value="TRANSCRIPTION FACTOR WITH C2H2 AND ZN(2)-CYS(6) DNA BINDING DOMAIN (EUROFUNG)"/>
    <property type="match status" value="1"/>
</dbReference>
<reference evidence="8 9" key="1">
    <citation type="journal article" date="2017" name="G3 (Bethesda)">
        <title>First Draft Genome Sequence of the Pathogenic Fungus Lomentospora prolificans (Formerly Scedosporium prolificans).</title>
        <authorList>
            <person name="Luo R."/>
            <person name="Zimin A."/>
            <person name="Workman R."/>
            <person name="Fan Y."/>
            <person name="Pertea G."/>
            <person name="Grossman N."/>
            <person name="Wear M.P."/>
            <person name="Jia B."/>
            <person name="Miller H."/>
            <person name="Casadevall A."/>
            <person name="Timp W."/>
            <person name="Zhang S.X."/>
            <person name="Salzberg S.L."/>
        </authorList>
    </citation>
    <scope>NUCLEOTIDE SEQUENCE [LARGE SCALE GENOMIC DNA]</scope>
    <source>
        <strain evidence="8 9">JHH-5317</strain>
    </source>
</reference>
<organism evidence="8 9">
    <name type="scientific">Lomentospora prolificans</name>
    <dbReference type="NCBI Taxonomy" id="41688"/>
    <lineage>
        <taxon>Eukaryota</taxon>
        <taxon>Fungi</taxon>
        <taxon>Dikarya</taxon>
        <taxon>Ascomycota</taxon>
        <taxon>Pezizomycotina</taxon>
        <taxon>Sordariomycetes</taxon>
        <taxon>Hypocreomycetidae</taxon>
        <taxon>Microascales</taxon>
        <taxon>Microascaceae</taxon>
        <taxon>Lomentospora</taxon>
    </lineage>
</organism>
<dbReference type="OrthoDB" id="40579at2759"/>
<evidence type="ECO:0000313" key="9">
    <source>
        <dbReference type="Proteomes" id="UP000233524"/>
    </source>
</evidence>
<keyword evidence="4" id="KW-0804">Transcription</keyword>
<keyword evidence="9" id="KW-1185">Reference proteome</keyword>
<feature type="domain" description="Xylanolytic transcriptional activator regulatory" evidence="7">
    <location>
        <begin position="215"/>
        <end position="457"/>
    </location>
</feature>
<dbReference type="InParanoid" id="A0A2N3N7Q8"/>
<dbReference type="Proteomes" id="UP000233524">
    <property type="component" value="Unassembled WGS sequence"/>
</dbReference>
<evidence type="ECO:0000256" key="2">
    <source>
        <dbReference type="ARBA" id="ARBA00022833"/>
    </source>
</evidence>
<dbReference type="AlphaFoldDB" id="A0A2N3N7Q8"/>
<name>A0A2N3N7Q8_9PEZI</name>
<keyword evidence="3" id="KW-0805">Transcription regulation</keyword>
<evidence type="ECO:0000256" key="3">
    <source>
        <dbReference type="ARBA" id="ARBA00023015"/>
    </source>
</evidence>
<keyword evidence="5" id="KW-0539">Nucleus</keyword>
<evidence type="ECO:0000256" key="1">
    <source>
        <dbReference type="ARBA" id="ARBA00022723"/>
    </source>
</evidence>
<dbReference type="CDD" id="cd12148">
    <property type="entry name" value="fungal_TF_MHR"/>
    <property type="match status" value="1"/>
</dbReference>
<evidence type="ECO:0000256" key="4">
    <source>
        <dbReference type="ARBA" id="ARBA00023163"/>
    </source>
</evidence>
<evidence type="ECO:0000313" key="8">
    <source>
        <dbReference type="EMBL" id="PKS08465.1"/>
    </source>
</evidence>
<keyword evidence="1" id="KW-0479">Metal-binding</keyword>
<dbReference type="GO" id="GO:0003677">
    <property type="term" value="F:DNA binding"/>
    <property type="evidence" value="ECO:0007669"/>
    <property type="project" value="InterPro"/>
</dbReference>
<dbReference type="GO" id="GO:0006351">
    <property type="term" value="P:DNA-templated transcription"/>
    <property type="evidence" value="ECO:0007669"/>
    <property type="project" value="InterPro"/>
</dbReference>